<dbReference type="PANTHER" id="PTHR44688">
    <property type="entry name" value="DNA-BINDING TRANSCRIPTIONAL ACTIVATOR DEVR_DOSR"/>
    <property type="match status" value="1"/>
</dbReference>
<dbReference type="PRINTS" id="PR00038">
    <property type="entry name" value="HTHLUXR"/>
</dbReference>
<sequence>MIISAVIYVRLLMRTVGVSWFSDPHGKDSTMRRDKGKSIDSTPSPAVNAEVVHLTVKERQVLEWVAIGKSAWEISRIQGCTEATVYFHTGNIRRKFEVTSLRTALVKAIKQGIIVVR</sequence>
<dbReference type="Pfam" id="PF00196">
    <property type="entry name" value="GerE"/>
    <property type="match status" value="1"/>
</dbReference>
<dbReference type="PANTHER" id="PTHR44688:SF16">
    <property type="entry name" value="DNA-BINDING TRANSCRIPTIONAL ACTIVATOR DEVR_DOSR"/>
    <property type="match status" value="1"/>
</dbReference>
<evidence type="ECO:0000256" key="2">
    <source>
        <dbReference type="ARBA" id="ARBA00023125"/>
    </source>
</evidence>
<dbReference type="SUPFAM" id="SSF46894">
    <property type="entry name" value="C-terminal effector domain of the bipartite response regulators"/>
    <property type="match status" value="1"/>
</dbReference>
<dbReference type="InterPro" id="IPR036388">
    <property type="entry name" value="WH-like_DNA-bd_sf"/>
</dbReference>
<protein>
    <submittedName>
        <fullName evidence="5">Regulatory protein LuxR</fullName>
    </submittedName>
</protein>
<evidence type="ECO:0000313" key="5">
    <source>
        <dbReference type="EMBL" id="RMT79300.1"/>
    </source>
</evidence>
<dbReference type="PROSITE" id="PS50043">
    <property type="entry name" value="HTH_LUXR_2"/>
    <property type="match status" value="1"/>
</dbReference>
<evidence type="ECO:0000313" key="6">
    <source>
        <dbReference type="Proteomes" id="UP000273854"/>
    </source>
</evidence>
<reference evidence="5 6" key="1">
    <citation type="submission" date="2018-08" db="EMBL/GenBank/DDBJ databases">
        <title>Recombination of ecologically and evolutionarily significant loci maintains genetic cohesion in the Pseudomonas syringae species complex.</title>
        <authorList>
            <person name="Dillon M."/>
            <person name="Thakur S."/>
            <person name="Almeida R.N.D."/>
            <person name="Weir B.S."/>
            <person name="Guttman D.S."/>
        </authorList>
    </citation>
    <scope>NUCLEOTIDE SEQUENCE [LARGE SCALE GENOMIC DNA]</scope>
    <source>
        <strain evidence="5 6">ICMP 19473</strain>
    </source>
</reference>
<dbReference type="InterPro" id="IPR000792">
    <property type="entry name" value="Tscrpt_reg_LuxR_C"/>
</dbReference>
<accession>A0A3M5P3L9</accession>
<proteinExistence type="predicted"/>
<gene>
    <name evidence="5" type="ORF">ALP40_01508</name>
</gene>
<evidence type="ECO:0000256" key="3">
    <source>
        <dbReference type="ARBA" id="ARBA00023163"/>
    </source>
</evidence>
<organism evidence="5 6">
    <name type="scientific">Pseudomonas viridiflava</name>
    <name type="common">Phytomonas viridiflava</name>
    <dbReference type="NCBI Taxonomy" id="33069"/>
    <lineage>
        <taxon>Bacteria</taxon>
        <taxon>Pseudomonadati</taxon>
        <taxon>Pseudomonadota</taxon>
        <taxon>Gammaproteobacteria</taxon>
        <taxon>Pseudomonadales</taxon>
        <taxon>Pseudomonadaceae</taxon>
        <taxon>Pseudomonas</taxon>
    </lineage>
</organism>
<dbReference type="EMBL" id="RBTP01000056">
    <property type="protein sequence ID" value="RMT79300.1"/>
    <property type="molecule type" value="Genomic_DNA"/>
</dbReference>
<dbReference type="GO" id="GO:0006355">
    <property type="term" value="P:regulation of DNA-templated transcription"/>
    <property type="evidence" value="ECO:0007669"/>
    <property type="project" value="InterPro"/>
</dbReference>
<evidence type="ECO:0000256" key="1">
    <source>
        <dbReference type="ARBA" id="ARBA00023015"/>
    </source>
</evidence>
<evidence type="ECO:0000259" key="4">
    <source>
        <dbReference type="PROSITE" id="PS50043"/>
    </source>
</evidence>
<comment type="caution">
    <text evidence="5">The sequence shown here is derived from an EMBL/GenBank/DDBJ whole genome shotgun (WGS) entry which is preliminary data.</text>
</comment>
<dbReference type="SMART" id="SM00421">
    <property type="entry name" value="HTH_LUXR"/>
    <property type="match status" value="1"/>
</dbReference>
<feature type="domain" description="HTH luxR-type" evidence="4">
    <location>
        <begin position="47"/>
        <end position="112"/>
    </location>
</feature>
<dbReference type="InterPro" id="IPR016032">
    <property type="entry name" value="Sig_transdc_resp-reg_C-effctor"/>
</dbReference>
<dbReference type="CDD" id="cd06170">
    <property type="entry name" value="LuxR_C_like"/>
    <property type="match status" value="1"/>
</dbReference>
<dbReference type="Proteomes" id="UP000273854">
    <property type="component" value="Unassembled WGS sequence"/>
</dbReference>
<dbReference type="GO" id="GO:0003677">
    <property type="term" value="F:DNA binding"/>
    <property type="evidence" value="ECO:0007669"/>
    <property type="project" value="UniProtKB-KW"/>
</dbReference>
<dbReference type="AlphaFoldDB" id="A0A3M5P3L9"/>
<name>A0A3M5P3L9_PSEVI</name>
<keyword evidence="1" id="KW-0805">Transcription regulation</keyword>
<keyword evidence="3" id="KW-0804">Transcription</keyword>
<keyword evidence="2" id="KW-0238">DNA-binding</keyword>
<dbReference type="Gene3D" id="1.10.10.10">
    <property type="entry name" value="Winged helix-like DNA-binding domain superfamily/Winged helix DNA-binding domain"/>
    <property type="match status" value="1"/>
</dbReference>